<keyword evidence="2" id="KW-1185">Reference proteome</keyword>
<sequence>MLGEMSRLYVINTDAGVTSPGMRICENTNLLPPVVQQTRHLKVLRSVFWELNAMFYAQVNQVCVPELTEDS</sequence>
<proteinExistence type="predicted"/>
<evidence type="ECO:0000313" key="1">
    <source>
        <dbReference type="EMBL" id="KAJ8797301.1"/>
    </source>
</evidence>
<organism evidence="1 2">
    <name type="scientific">Eschrichtius robustus</name>
    <name type="common">California gray whale</name>
    <name type="synonym">Eschrichtius gibbosus</name>
    <dbReference type="NCBI Taxonomy" id="9764"/>
    <lineage>
        <taxon>Eukaryota</taxon>
        <taxon>Metazoa</taxon>
        <taxon>Chordata</taxon>
        <taxon>Craniata</taxon>
        <taxon>Vertebrata</taxon>
        <taxon>Euteleostomi</taxon>
        <taxon>Mammalia</taxon>
        <taxon>Eutheria</taxon>
        <taxon>Laurasiatheria</taxon>
        <taxon>Artiodactyla</taxon>
        <taxon>Whippomorpha</taxon>
        <taxon>Cetacea</taxon>
        <taxon>Mysticeti</taxon>
        <taxon>Eschrichtiidae</taxon>
        <taxon>Eschrichtius</taxon>
    </lineage>
</organism>
<evidence type="ECO:0000313" key="2">
    <source>
        <dbReference type="Proteomes" id="UP001159641"/>
    </source>
</evidence>
<name>A0AB34I2I2_ESCRO</name>
<comment type="caution">
    <text evidence="1">The sequence shown here is derived from an EMBL/GenBank/DDBJ whole genome shotgun (WGS) entry which is preliminary data.</text>
</comment>
<dbReference type="Proteomes" id="UP001159641">
    <property type="component" value="Unassembled WGS sequence"/>
</dbReference>
<dbReference type="AlphaFoldDB" id="A0AB34I2I2"/>
<dbReference type="EMBL" id="JAIQCJ010000254">
    <property type="protein sequence ID" value="KAJ8797301.1"/>
    <property type="molecule type" value="Genomic_DNA"/>
</dbReference>
<protein>
    <submittedName>
        <fullName evidence="1">Uncharacterized protein</fullName>
    </submittedName>
</protein>
<reference evidence="1 2" key="1">
    <citation type="submission" date="2022-11" db="EMBL/GenBank/DDBJ databases">
        <title>Whole genome sequence of Eschrichtius robustus ER-17-0199.</title>
        <authorList>
            <person name="Bruniche-Olsen A."/>
            <person name="Black A.N."/>
            <person name="Fields C.J."/>
            <person name="Walden K."/>
            <person name="Dewoody J.A."/>
        </authorList>
    </citation>
    <scope>NUCLEOTIDE SEQUENCE [LARGE SCALE GENOMIC DNA]</scope>
    <source>
        <strain evidence="1">ER-17-0199</strain>
        <tissue evidence="1">Blubber</tissue>
    </source>
</reference>
<gene>
    <name evidence="1" type="ORF">J1605_017529</name>
</gene>
<accession>A0AB34I2I2</accession>